<dbReference type="Pfam" id="PF17900">
    <property type="entry name" value="Peptidase_M1_N"/>
    <property type="match status" value="1"/>
</dbReference>
<keyword evidence="6" id="KW-0031">Aminopeptidase</keyword>
<evidence type="ECO:0000256" key="11">
    <source>
        <dbReference type="ARBA" id="ARBA00023049"/>
    </source>
</evidence>
<dbReference type="GO" id="GO:0070006">
    <property type="term" value="F:metalloaminopeptidase activity"/>
    <property type="evidence" value="ECO:0007669"/>
    <property type="project" value="TreeGrafter"/>
</dbReference>
<dbReference type="EMBL" id="CP032819">
    <property type="protein sequence ID" value="AZS30622.1"/>
    <property type="molecule type" value="Genomic_DNA"/>
</dbReference>
<evidence type="ECO:0000256" key="10">
    <source>
        <dbReference type="ARBA" id="ARBA00022833"/>
    </source>
</evidence>
<evidence type="ECO:0000256" key="9">
    <source>
        <dbReference type="ARBA" id="ARBA00022801"/>
    </source>
</evidence>
<evidence type="ECO:0000256" key="4">
    <source>
        <dbReference type="ARBA" id="ARBA00012564"/>
    </source>
</evidence>
<dbReference type="Pfam" id="PF01433">
    <property type="entry name" value="Peptidase_M1"/>
    <property type="match status" value="1"/>
</dbReference>
<accession>A0A3S9VVP6</accession>
<comment type="cofactor">
    <cofactor evidence="2">
        <name>Zn(2+)</name>
        <dbReference type="ChEBI" id="CHEBI:29105"/>
    </cofactor>
</comment>
<organism evidence="14 15">
    <name type="scientific">Butyricimonas faecalis</name>
    <dbReference type="NCBI Taxonomy" id="2093856"/>
    <lineage>
        <taxon>Bacteria</taxon>
        <taxon>Pseudomonadati</taxon>
        <taxon>Bacteroidota</taxon>
        <taxon>Bacteroidia</taxon>
        <taxon>Bacteroidales</taxon>
        <taxon>Odoribacteraceae</taxon>
        <taxon>Butyricimonas</taxon>
    </lineage>
</organism>
<dbReference type="InterPro" id="IPR027268">
    <property type="entry name" value="Peptidase_M4/M1_CTD_sf"/>
</dbReference>
<dbReference type="PANTHER" id="PTHR11533">
    <property type="entry name" value="PROTEASE M1 ZINC METALLOPROTEASE"/>
    <property type="match status" value="1"/>
</dbReference>
<comment type="similarity">
    <text evidence="3">Belongs to the peptidase M1 family.</text>
</comment>
<evidence type="ECO:0000256" key="8">
    <source>
        <dbReference type="ARBA" id="ARBA00022723"/>
    </source>
</evidence>
<dbReference type="RefSeq" id="WP_106481273.1">
    <property type="nucleotide sequence ID" value="NZ_CP032819.1"/>
</dbReference>
<name>A0A3S9VVP6_9BACT</name>
<reference evidence="14 15" key="1">
    <citation type="submission" date="2018-10" db="EMBL/GenBank/DDBJ databases">
        <title>Butyricimonas faecalis sp. nov., isolated from human faeces and emended description of the genus Butyricimonas.</title>
        <authorList>
            <person name="Le Roy T."/>
            <person name="Van der Smissen P."/>
            <person name="Paquot A."/>
            <person name="Delzenne N."/>
            <person name="Muccioli G."/>
            <person name="Collet J.-F."/>
            <person name="Cani P.D."/>
        </authorList>
    </citation>
    <scope>NUCLEOTIDE SEQUENCE [LARGE SCALE GENOMIC DNA]</scope>
    <source>
        <strain evidence="14 15">H184</strain>
    </source>
</reference>
<dbReference type="GO" id="GO:0042277">
    <property type="term" value="F:peptide binding"/>
    <property type="evidence" value="ECO:0007669"/>
    <property type="project" value="TreeGrafter"/>
</dbReference>
<dbReference type="EC" id="3.4.11.2" evidence="4"/>
<dbReference type="SUPFAM" id="SSF63737">
    <property type="entry name" value="Leukotriene A4 hydrolase N-terminal domain"/>
    <property type="match status" value="1"/>
</dbReference>
<feature type="domain" description="Peptidase M1 membrane alanine aminopeptidase" evidence="12">
    <location>
        <begin position="265"/>
        <end position="476"/>
    </location>
</feature>
<dbReference type="InterPro" id="IPR014782">
    <property type="entry name" value="Peptidase_M1_dom"/>
</dbReference>
<dbReference type="KEGG" id="buy:D8S85_14410"/>
<evidence type="ECO:0000259" key="12">
    <source>
        <dbReference type="Pfam" id="PF01433"/>
    </source>
</evidence>
<dbReference type="GO" id="GO:0005737">
    <property type="term" value="C:cytoplasm"/>
    <property type="evidence" value="ECO:0007669"/>
    <property type="project" value="TreeGrafter"/>
</dbReference>
<feature type="domain" description="Aminopeptidase N-like N-terminal" evidence="13">
    <location>
        <begin position="130"/>
        <end position="222"/>
    </location>
</feature>
<dbReference type="GO" id="GO:0006508">
    <property type="term" value="P:proteolysis"/>
    <property type="evidence" value="ECO:0007669"/>
    <property type="project" value="UniProtKB-KW"/>
</dbReference>
<dbReference type="GO" id="GO:0016020">
    <property type="term" value="C:membrane"/>
    <property type="evidence" value="ECO:0007669"/>
    <property type="project" value="TreeGrafter"/>
</dbReference>
<dbReference type="PANTHER" id="PTHR11533:SF174">
    <property type="entry name" value="PUROMYCIN-SENSITIVE AMINOPEPTIDASE-RELATED"/>
    <property type="match status" value="1"/>
</dbReference>
<proteinExistence type="inferred from homology"/>
<evidence type="ECO:0000256" key="7">
    <source>
        <dbReference type="ARBA" id="ARBA00022670"/>
    </source>
</evidence>
<dbReference type="GO" id="GO:0043171">
    <property type="term" value="P:peptide catabolic process"/>
    <property type="evidence" value="ECO:0007669"/>
    <property type="project" value="TreeGrafter"/>
</dbReference>
<gene>
    <name evidence="14" type="ORF">D8S85_14410</name>
</gene>
<protein>
    <recommendedName>
        <fullName evidence="5">Aminopeptidase N</fullName>
        <ecNumber evidence="4">3.4.11.2</ecNumber>
    </recommendedName>
</protein>
<dbReference type="AlphaFoldDB" id="A0A3S9VVP6"/>
<dbReference type="OrthoDB" id="100605at2"/>
<dbReference type="InterPro" id="IPR042097">
    <property type="entry name" value="Aminopeptidase_N-like_N_sf"/>
</dbReference>
<keyword evidence="10" id="KW-0862">Zinc</keyword>
<dbReference type="Gene3D" id="1.10.390.10">
    <property type="entry name" value="Neutral Protease Domain 2"/>
    <property type="match status" value="1"/>
</dbReference>
<dbReference type="InterPro" id="IPR050344">
    <property type="entry name" value="Peptidase_M1_aminopeptidases"/>
</dbReference>
<keyword evidence="9" id="KW-0378">Hydrolase</keyword>
<dbReference type="CDD" id="cd09602">
    <property type="entry name" value="M1_APN"/>
    <property type="match status" value="1"/>
</dbReference>
<evidence type="ECO:0000313" key="15">
    <source>
        <dbReference type="Proteomes" id="UP000270673"/>
    </source>
</evidence>
<comment type="catalytic activity">
    <reaction evidence="1">
        <text>Release of an N-terminal amino acid, Xaa-|-Yaa- from a peptide, amide or arylamide. Xaa is preferably Ala, but may be most amino acids including Pro (slow action). When a terminal hydrophobic residue is followed by a prolyl residue, the two may be released as an intact Xaa-Pro dipeptide.</text>
        <dbReference type="EC" id="3.4.11.2"/>
    </reaction>
</comment>
<sequence>MASVIFNEKFNKNNKNVVCRVFVVISLLLGLVSCKKEQDKVEDGVSLELAKERKANIGGVTYKLYFSIPTERSEAIMAESTIFFELFDLVPVILDFKEAKENILSVTSSDGKRIPYVFKNEHIIIQPEHLKKGRNELVIQFKAGESSLNRSDDMLYTLLVPDRCRTLMPCFDQPDIKARFKLTLKIPSRWRAVANGEPIRTEYFSNYKLYEFEETKPLSTYLFAFTVGRFSYLERYVGGRWIGIYHRETDTSKINASIPVIAKEVSHALDWMENYTGIRYPFDVYNVVAIPDFQYGGMEHPGAVYYRASTMFLDRNADLAAWMKRSDVIAHETAHMWFGDYVTMRWFNDVWLKEVFAGFMSDKIMTQLYPDVNHHLNFFLNHYEPALRTDRTKGAHPILQELNNLKDAGTLYGDIIYHKAPIVMRMLEREISERRLQIGLQRYLRRWSYSNADWDELIKLLESTTGQDLQAWNEIWIKESGAPVIEFQKDGIVMTDESGKSRVWPQAISVVWDYMGLKRTLIPLRDSLTPFRYGASVVLPDGDVMGYGCFLPTDFSIRFLDDGLENLNDPLYRAVAWQALYEGVLHKKVKGEFFLKLCIKHLPQEKNNLVVNRTLSFLRIVYSTYLDEGSRQLIQDDLERFCINMVNNKAEGKNKKSYFNTLLSICSSPKSCSYLLSVLKEEQNLPEDVTINEQDKISIAFNLVLRDTSIYEDTKAYIMRTVKNKDLLDRFEYVYPSLSGDKQVRDSVFNALLVKENRVNEVWVEECLRWLNHPRRRMEAEEYVPKMLGALQEIQQTGDIFFPGSWLSAGLAGHTSKNVYTMVNSFLEKHSNYPQNLKLKILANSDHLRRLHSEEENKDRLK</sequence>
<evidence type="ECO:0000256" key="3">
    <source>
        <dbReference type="ARBA" id="ARBA00010136"/>
    </source>
</evidence>
<dbReference type="InterPro" id="IPR045357">
    <property type="entry name" value="Aminopeptidase_N-like_N"/>
</dbReference>
<keyword evidence="7" id="KW-0645">Protease</keyword>
<evidence type="ECO:0000313" key="14">
    <source>
        <dbReference type="EMBL" id="AZS30622.1"/>
    </source>
</evidence>
<evidence type="ECO:0000256" key="2">
    <source>
        <dbReference type="ARBA" id="ARBA00001947"/>
    </source>
</evidence>
<evidence type="ECO:0000259" key="13">
    <source>
        <dbReference type="Pfam" id="PF17900"/>
    </source>
</evidence>
<dbReference type="Gene3D" id="2.60.40.1730">
    <property type="entry name" value="tricorn interacting facor f3 domain"/>
    <property type="match status" value="1"/>
</dbReference>
<dbReference type="PRINTS" id="PR00756">
    <property type="entry name" value="ALADIPTASE"/>
</dbReference>
<keyword evidence="15" id="KW-1185">Reference proteome</keyword>
<evidence type="ECO:0000256" key="5">
    <source>
        <dbReference type="ARBA" id="ARBA00015611"/>
    </source>
</evidence>
<dbReference type="GO" id="GO:0016285">
    <property type="term" value="F:alanyl aminopeptidase activity"/>
    <property type="evidence" value="ECO:0007669"/>
    <property type="project" value="UniProtKB-EC"/>
</dbReference>
<evidence type="ECO:0000256" key="1">
    <source>
        <dbReference type="ARBA" id="ARBA00000098"/>
    </source>
</evidence>
<dbReference type="InterPro" id="IPR001930">
    <property type="entry name" value="Peptidase_M1"/>
</dbReference>
<evidence type="ECO:0000256" key="6">
    <source>
        <dbReference type="ARBA" id="ARBA00022438"/>
    </source>
</evidence>
<dbReference type="SUPFAM" id="SSF55486">
    <property type="entry name" value="Metalloproteases ('zincins'), catalytic domain"/>
    <property type="match status" value="1"/>
</dbReference>
<dbReference type="GO" id="GO:0008270">
    <property type="term" value="F:zinc ion binding"/>
    <property type="evidence" value="ECO:0007669"/>
    <property type="project" value="InterPro"/>
</dbReference>
<dbReference type="GO" id="GO:0005615">
    <property type="term" value="C:extracellular space"/>
    <property type="evidence" value="ECO:0007669"/>
    <property type="project" value="TreeGrafter"/>
</dbReference>
<keyword evidence="8" id="KW-0479">Metal-binding</keyword>
<dbReference type="Proteomes" id="UP000270673">
    <property type="component" value="Chromosome"/>
</dbReference>
<keyword evidence="11" id="KW-0482">Metalloprotease</keyword>